<name>A0A1E7F464_9STRA</name>
<protein>
    <submittedName>
        <fullName evidence="2">Uncharacterized protein</fullName>
    </submittedName>
</protein>
<organism evidence="2 3">
    <name type="scientific">Fragilariopsis cylindrus CCMP1102</name>
    <dbReference type="NCBI Taxonomy" id="635003"/>
    <lineage>
        <taxon>Eukaryota</taxon>
        <taxon>Sar</taxon>
        <taxon>Stramenopiles</taxon>
        <taxon>Ochrophyta</taxon>
        <taxon>Bacillariophyta</taxon>
        <taxon>Bacillariophyceae</taxon>
        <taxon>Bacillariophycidae</taxon>
        <taxon>Bacillariales</taxon>
        <taxon>Bacillariaceae</taxon>
        <taxon>Fragilariopsis</taxon>
    </lineage>
</organism>
<dbReference type="AlphaFoldDB" id="A0A1E7F464"/>
<feature type="compositionally biased region" description="Pro residues" evidence="1">
    <location>
        <begin position="360"/>
        <end position="369"/>
    </location>
</feature>
<gene>
    <name evidence="2" type="ORF">FRACYDRAFT_262809</name>
</gene>
<sequence>MCDSHSTDTVAATTQAAPAMAAPATAAAFSGEPTAGVPPAAAINGETPVTAEVFLRTVEQQQVLPRGLHSAAVCNAILQVKQKMDSDGDGHGAWTLHIKLKDKFPTLPIYCDIGVHVTIDKSLKSNLKWRGKEILTKEEYYSTAIAMVQEAQNGEMSLAALKKAMGKKYHLNASILRYLLQSSVAIVADAMDAVAGPSPNVETVVEGDVSVDASSNNNTNTNLVSSLGNANISMESFALSCAKTASTNGAPISFQFHQHNSSTSTTNDHSTTTTNDIHGDYIASTAVSDRNAKPPLTKEDVVDVVETVVAAEHNATRKELGKSIQQSARKPPRQATNGNPYESPIPNTSTPAHAPDLLSPAPPPAPAPSTPSIADPPVQAQVAFSHGTTPSVVGAGAQTELFPASPSRSVGLPSLVEMPSEAAVFVAQTDMLPKQILPAPAWVVGEASESHFAAILSSILDMAKLKFESMTSEQRDTLGLDSSKFAESHIAAIDDSNQRNMVENLVLLLKEKDRQYKLPLAILNCSNMDEVLKRSWTGIGLGNMVLVHGLALIFLTQSDHDENASDMSDFNSTGAPALGYLAGFEVEVTLNDEDESFISICVAAFDVVSAAEAFSKVVQSIATLGSVSTVSFCGASSKWATLIPSSTTAMTSLLGSASIVAFSRVNVMEDLQERLCKSTAQLQFDNCKFESNGRIMFCDEPRFNGSFTPPLQATFQSDELPSFGFLTKAVRRGRFNSIVLDGCIGTQTELVDLKILQGACTINGCTLRLKIDGFGLKFDNGHVANLGSADVRKVATGEYTIDRWLGHAVGGTALEATTSKVVKDVTTETGSILAATKNRSNQSNKGTVLPFTGKDAAGAAAIGGSTGHENIKPVLDTGKVVFPPTRKGTDCKRCIRAFNSNGEWCHLHKGVVPLPNEVA</sequence>
<evidence type="ECO:0000313" key="3">
    <source>
        <dbReference type="Proteomes" id="UP000095751"/>
    </source>
</evidence>
<feature type="region of interest" description="Disordered" evidence="1">
    <location>
        <begin position="316"/>
        <end position="375"/>
    </location>
</feature>
<dbReference type="Proteomes" id="UP000095751">
    <property type="component" value="Unassembled WGS sequence"/>
</dbReference>
<keyword evidence="3" id="KW-1185">Reference proteome</keyword>
<feature type="compositionally biased region" description="Polar residues" evidence="1">
    <location>
        <begin position="323"/>
        <end position="350"/>
    </location>
</feature>
<accession>A0A1E7F464</accession>
<reference evidence="2 3" key="1">
    <citation type="submission" date="2016-09" db="EMBL/GenBank/DDBJ databases">
        <title>Extensive genetic diversity and differential bi-allelic expression allows diatom success in the polar Southern Ocean.</title>
        <authorList>
            <consortium name="DOE Joint Genome Institute"/>
            <person name="Mock T."/>
            <person name="Otillar R.P."/>
            <person name="Strauss J."/>
            <person name="Dupont C."/>
            <person name="Frickenhaus S."/>
            <person name="Maumus F."/>
            <person name="Mcmullan M."/>
            <person name="Sanges R."/>
            <person name="Schmutz J."/>
            <person name="Toseland A."/>
            <person name="Valas R."/>
            <person name="Veluchamy A."/>
            <person name="Ward B.J."/>
            <person name="Allen A."/>
            <person name="Barry K."/>
            <person name="Falciatore A."/>
            <person name="Ferrante M."/>
            <person name="Fortunato A.E."/>
            <person name="Gloeckner G."/>
            <person name="Gruber A."/>
            <person name="Hipkin R."/>
            <person name="Janech M."/>
            <person name="Kroth P."/>
            <person name="Leese F."/>
            <person name="Lindquist E."/>
            <person name="Lyon B.R."/>
            <person name="Martin J."/>
            <person name="Mayer C."/>
            <person name="Parker M."/>
            <person name="Quesneville H."/>
            <person name="Raymond J."/>
            <person name="Uhlig C."/>
            <person name="Valentin K.U."/>
            <person name="Worden A.Z."/>
            <person name="Armbrust E.V."/>
            <person name="Bowler C."/>
            <person name="Green B."/>
            <person name="Moulton V."/>
            <person name="Van Oosterhout C."/>
            <person name="Grigoriev I."/>
        </authorList>
    </citation>
    <scope>NUCLEOTIDE SEQUENCE [LARGE SCALE GENOMIC DNA]</scope>
    <source>
        <strain evidence="2 3">CCMP1102</strain>
    </source>
</reference>
<evidence type="ECO:0000256" key="1">
    <source>
        <dbReference type="SAM" id="MobiDB-lite"/>
    </source>
</evidence>
<dbReference type="InParanoid" id="A0A1E7F464"/>
<proteinExistence type="predicted"/>
<evidence type="ECO:0000313" key="2">
    <source>
        <dbReference type="EMBL" id="OEU12981.1"/>
    </source>
</evidence>
<dbReference type="KEGG" id="fcy:FRACYDRAFT_262809"/>
<dbReference type="EMBL" id="KV784363">
    <property type="protein sequence ID" value="OEU12981.1"/>
    <property type="molecule type" value="Genomic_DNA"/>
</dbReference>